<evidence type="ECO:0000313" key="8">
    <source>
        <dbReference type="Proteomes" id="UP000079169"/>
    </source>
</evidence>
<keyword evidence="8" id="KW-1185">Reference proteome</keyword>
<evidence type="ECO:0000256" key="1">
    <source>
        <dbReference type="ARBA" id="ARBA00004670"/>
    </source>
</evidence>
<dbReference type="GeneID" id="103519741"/>
<keyword evidence="4 6" id="KW-0274">FAD</keyword>
<keyword evidence="3 6" id="KW-0285">Flavoprotein</keyword>
<comment type="pathway">
    <text evidence="1 6">Glycerolipid metabolism; ether lipid biosynthesis.</text>
</comment>
<comment type="cofactor">
    <cofactor evidence="6">
        <name>FAD</name>
        <dbReference type="ChEBI" id="CHEBI:57692"/>
    </cofactor>
</comment>
<dbReference type="AlphaFoldDB" id="A0A1S3DJT3"/>
<protein>
    <recommendedName>
        <fullName evidence="2 6">Alkylglycerone-phosphate synthase</fullName>
        <shortName evidence="6">Alkyl-DHAP synthase</shortName>
        <ecNumber evidence="2 6">2.5.1.26</ecNumber>
    </recommendedName>
</protein>
<dbReference type="PaxDb" id="121845-A0A1S3DJT3"/>
<dbReference type="UniPathway" id="UPA00781"/>
<dbReference type="Proteomes" id="UP000079169">
    <property type="component" value="Unplaced"/>
</dbReference>
<dbReference type="Pfam" id="PF02913">
    <property type="entry name" value="FAD-oxidase_C"/>
    <property type="match status" value="1"/>
</dbReference>
<evidence type="ECO:0000256" key="3">
    <source>
        <dbReference type="ARBA" id="ARBA00022630"/>
    </source>
</evidence>
<dbReference type="GO" id="GO:0050660">
    <property type="term" value="F:flavin adenine dinucleotide binding"/>
    <property type="evidence" value="ECO:0007669"/>
    <property type="project" value="InterPro"/>
</dbReference>
<dbReference type="SUPFAM" id="SSF55103">
    <property type="entry name" value="FAD-linked oxidases, C-terminal domain"/>
    <property type="match status" value="1"/>
</dbReference>
<dbReference type="GO" id="GO:0008611">
    <property type="term" value="P:ether lipid biosynthetic process"/>
    <property type="evidence" value="ECO:0007669"/>
    <property type="project" value="UniProtKB-UniPathway"/>
</dbReference>
<evidence type="ECO:0000259" key="7">
    <source>
        <dbReference type="Pfam" id="PF02913"/>
    </source>
</evidence>
<evidence type="ECO:0000256" key="2">
    <source>
        <dbReference type="ARBA" id="ARBA00012385"/>
    </source>
</evidence>
<feature type="domain" description="FAD-binding oxidoreductase/transferase type 4 C-terminal" evidence="7">
    <location>
        <begin position="2"/>
        <end position="90"/>
    </location>
</feature>
<reference evidence="9" key="1">
    <citation type="submission" date="2025-08" db="UniProtKB">
        <authorList>
            <consortium name="RefSeq"/>
        </authorList>
    </citation>
    <scope>IDENTIFICATION</scope>
</reference>
<comment type="subunit">
    <text evidence="6">Homodimer.</text>
</comment>
<sequence>MCAATVLFEGDPEDVKNNEDKIYSIAKRYGGIPAGESNGRRGYMLTYIIAYIRDFACDYYFIGDSFETSVPWDKTVLLCINVKKRLTRECTDRDLSLSDGLSVRGGHQTYSPKQFSKINRQAGKTTIRIS</sequence>
<evidence type="ECO:0000256" key="6">
    <source>
        <dbReference type="RuleBase" id="RU363113"/>
    </source>
</evidence>
<dbReference type="RefSeq" id="XP_008483052.1">
    <property type="nucleotide sequence ID" value="XM_008484830.3"/>
</dbReference>
<keyword evidence="6" id="KW-0443">Lipid metabolism</keyword>
<proteinExistence type="inferred from homology"/>
<accession>A0A1S3DJT3</accession>
<evidence type="ECO:0000256" key="5">
    <source>
        <dbReference type="PIRSR" id="PIRSR625650-2"/>
    </source>
</evidence>
<comment type="function">
    <text evidence="6">Catalyzes the exchange of an acyl for a long-chain alkyl group and the formation of the ether bond in the biosynthesis of ether phospholipids.</text>
</comment>
<comment type="subcellular location">
    <subcellularLocation>
        <location evidence="6">Peroxisome</location>
    </subcellularLocation>
</comment>
<evidence type="ECO:0000256" key="4">
    <source>
        <dbReference type="ARBA" id="ARBA00022827"/>
    </source>
</evidence>
<keyword evidence="6" id="KW-0444">Lipid biosynthesis</keyword>
<dbReference type="InterPro" id="IPR004113">
    <property type="entry name" value="FAD-bd_oxidored_4_C"/>
</dbReference>
<keyword evidence="6" id="KW-0808">Transferase</keyword>
<dbReference type="KEGG" id="dci:103519741"/>
<organism evidence="8 9">
    <name type="scientific">Diaphorina citri</name>
    <name type="common">Asian citrus psyllid</name>
    <dbReference type="NCBI Taxonomy" id="121845"/>
    <lineage>
        <taxon>Eukaryota</taxon>
        <taxon>Metazoa</taxon>
        <taxon>Ecdysozoa</taxon>
        <taxon>Arthropoda</taxon>
        <taxon>Hexapoda</taxon>
        <taxon>Insecta</taxon>
        <taxon>Pterygota</taxon>
        <taxon>Neoptera</taxon>
        <taxon>Paraneoptera</taxon>
        <taxon>Hemiptera</taxon>
        <taxon>Sternorrhyncha</taxon>
        <taxon>Psylloidea</taxon>
        <taxon>Psyllidae</taxon>
        <taxon>Diaphorininae</taxon>
        <taxon>Diaphorina</taxon>
    </lineage>
</organism>
<dbReference type="STRING" id="121845.A0A1S3DJT3"/>
<dbReference type="PANTHER" id="PTHR46568">
    <property type="entry name" value="ALKYLDIHYDROXYACETONEPHOSPHATE SYNTHASE, PEROXISOMAL"/>
    <property type="match status" value="1"/>
</dbReference>
<dbReference type="EC" id="2.5.1.26" evidence="2 6"/>
<feature type="binding site" evidence="5">
    <location>
        <position position="53"/>
    </location>
    <ligand>
        <name>substrate</name>
    </ligand>
</feature>
<comment type="similarity">
    <text evidence="6">Belongs to the FAD-binding oxidoreductase/transferase type 4 family.</text>
</comment>
<dbReference type="OMA" id="NRECHEK"/>
<evidence type="ECO:0000313" key="9">
    <source>
        <dbReference type="RefSeq" id="XP_008483052.1"/>
    </source>
</evidence>
<dbReference type="GO" id="GO:0008609">
    <property type="term" value="F:alkylglycerone-phosphate synthase activity"/>
    <property type="evidence" value="ECO:0007669"/>
    <property type="project" value="UniProtKB-EC"/>
</dbReference>
<name>A0A1S3DJT3_DIACI</name>
<dbReference type="GO" id="GO:0005777">
    <property type="term" value="C:peroxisome"/>
    <property type="evidence" value="ECO:0007669"/>
    <property type="project" value="UniProtKB-SubCell"/>
</dbReference>
<keyword evidence="6" id="KW-0576">Peroxisome</keyword>
<gene>
    <name evidence="9" type="primary">LOC103519741</name>
</gene>
<dbReference type="Gene3D" id="3.40.462.40">
    <property type="entry name" value="FAD-linked oxidase, cap domain/gating helix"/>
    <property type="match status" value="1"/>
</dbReference>
<dbReference type="InterPro" id="IPR016164">
    <property type="entry name" value="FAD-linked_Oxase-like_C"/>
</dbReference>
<dbReference type="InterPro" id="IPR025650">
    <property type="entry name" value="Alkyl-DHAP_Synthase"/>
</dbReference>
<comment type="catalytic activity">
    <reaction evidence="6">
        <text>a long chain fatty alcohol + a 1-acylglycerone 3-phosphate = a 1-O-alkylglycerone 3-phosphate + a long-chain fatty acid + H(+)</text>
        <dbReference type="Rhea" id="RHEA:36171"/>
        <dbReference type="ChEBI" id="CHEBI:15378"/>
        <dbReference type="ChEBI" id="CHEBI:17135"/>
        <dbReference type="ChEBI" id="CHEBI:57534"/>
        <dbReference type="ChEBI" id="CHEBI:57560"/>
        <dbReference type="ChEBI" id="CHEBI:73315"/>
        <dbReference type="EC" id="2.5.1.26"/>
    </reaction>
</comment>
<dbReference type="PANTHER" id="PTHR46568:SF1">
    <property type="entry name" value="ALKYLDIHYDROXYACETONEPHOSPHATE SYNTHASE, PEROXISOMAL"/>
    <property type="match status" value="1"/>
</dbReference>